<dbReference type="OrthoDB" id="1191352at2"/>
<feature type="region of interest" description="Disordered" evidence="1">
    <location>
        <begin position="32"/>
        <end position="52"/>
    </location>
</feature>
<keyword evidence="4" id="KW-1185">Reference proteome</keyword>
<evidence type="ECO:0000313" key="4">
    <source>
        <dbReference type="Proteomes" id="UP000248745"/>
    </source>
</evidence>
<proteinExistence type="predicted"/>
<evidence type="ECO:0008006" key="5">
    <source>
        <dbReference type="Google" id="ProtNLM"/>
    </source>
</evidence>
<dbReference type="AlphaFoldDB" id="A0A2W2BUI9"/>
<evidence type="ECO:0000313" key="3">
    <source>
        <dbReference type="EMBL" id="PZF71493.1"/>
    </source>
</evidence>
<feature type="signal peptide" evidence="2">
    <location>
        <begin position="1"/>
        <end position="29"/>
    </location>
</feature>
<reference evidence="3 4" key="1">
    <citation type="submission" date="2018-06" db="EMBL/GenBank/DDBJ databases">
        <title>Mucibacter soli gen. nov., sp. nov., a new member of the family Chitinophagaceae producing mucin.</title>
        <authorList>
            <person name="Kim M.-K."/>
            <person name="Park S."/>
            <person name="Kim T.-S."/>
            <person name="Joung Y."/>
            <person name="Han J.-H."/>
            <person name="Kim S.B."/>
        </authorList>
    </citation>
    <scope>NUCLEOTIDE SEQUENCE [LARGE SCALE GENOMIC DNA]</scope>
    <source>
        <strain evidence="3 4">R1-15</strain>
    </source>
</reference>
<dbReference type="RefSeq" id="WP_111000371.1">
    <property type="nucleotide sequence ID" value="NZ_QKTW01000024.1"/>
</dbReference>
<dbReference type="EMBL" id="QKTW01000024">
    <property type="protein sequence ID" value="PZF71493.1"/>
    <property type="molecule type" value="Genomic_DNA"/>
</dbReference>
<organism evidence="3 4">
    <name type="scientific">Taibaiella soli</name>
    <dbReference type="NCBI Taxonomy" id="1649169"/>
    <lineage>
        <taxon>Bacteria</taxon>
        <taxon>Pseudomonadati</taxon>
        <taxon>Bacteroidota</taxon>
        <taxon>Chitinophagia</taxon>
        <taxon>Chitinophagales</taxon>
        <taxon>Chitinophagaceae</taxon>
        <taxon>Taibaiella</taxon>
    </lineage>
</organism>
<dbReference type="Proteomes" id="UP000248745">
    <property type="component" value="Unassembled WGS sequence"/>
</dbReference>
<evidence type="ECO:0000256" key="2">
    <source>
        <dbReference type="SAM" id="SignalP"/>
    </source>
</evidence>
<sequence>MKQNITSPKRMLKFAGVLFILLAGFNAQAQHGTPDIAKQPAPTTLGSVGNGSSTPGGYIRVVDNKGTIKFLQVQNGITQVTSTTPAGGIITTWQLGGQLTDSTYIDVNGKAFTFQNMDSIARGTGIAATQFAATGDGSVTGYSFLVHDEATGRVKKMLATDLIQSGQTIFTATAAQSAYDMTASTGGQPLPVFSKVWVYRNGVKLEGNVDYTIAGTIVTIVPNATPDQDFTILAGDKIEVQYLK</sequence>
<feature type="chain" id="PRO_5016147509" description="Lipocalin-like domain-containing protein" evidence="2">
    <location>
        <begin position="30"/>
        <end position="244"/>
    </location>
</feature>
<protein>
    <recommendedName>
        <fullName evidence="5">Lipocalin-like domain-containing protein</fullName>
    </recommendedName>
</protein>
<feature type="compositionally biased region" description="Polar residues" evidence="1">
    <location>
        <begin position="41"/>
        <end position="52"/>
    </location>
</feature>
<gene>
    <name evidence="3" type="ORF">DN068_18170</name>
</gene>
<comment type="caution">
    <text evidence="3">The sequence shown here is derived from an EMBL/GenBank/DDBJ whole genome shotgun (WGS) entry which is preliminary data.</text>
</comment>
<accession>A0A2W2BUI9</accession>
<keyword evidence="2" id="KW-0732">Signal</keyword>
<name>A0A2W2BUI9_9BACT</name>
<evidence type="ECO:0000256" key="1">
    <source>
        <dbReference type="SAM" id="MobiDB-lite"/>
    </source>
</evidence>